<dbReference type="VEuPathDB" id="TriTrypDB:TvY486_0805340"/>
<organism evidence="2">
    <name type="scientific">Trypanosoma vivax (strain Y486)</name>
    <dbReference type="NCBI Taxonomy" id="1055687"/>
    <lineage>
        <taxon>Eukaryota</taxon>
        <taxon>Discoba</taxon>
        <taxon>Euglenozoa</taxon>
        <taxon>Kinetoplastea</taxon>
        <taxon>Metakinetoplastina</taxon>
        <taxon>Trypanosomatida</taxon>
        <taxon>Trypanosomatidae</taxon>
        <taxon>Trypanosoma</taxon>
        <taxon>Duttonella</taxon>
    </lineage>
</organism>
<dbReference type="EMBL" id="HE573024">
    <property type="protein sequence ID" value="CCC49927.1"/>
    <property type="molecule type" value="Genomic_DNA"/>
</dbReference>
<gene>
    <name evidence="2" type="ORF">TVY486_0805340</name>
</gene>
<reference evidence="2" key="1">
    <citation type="journal article" date="2012" name="Proc. Natl. Acad. Sci. U.S.A.">
        <title>Antigenic diversity is generated by distinct evolutionary mechanisms in African trypanosome species.</title>
        <authorList>
            <person name="Jackson A.P."/>
            <person name="Berry A."/>
            <person name="Aslett M."/>
            <person name="Allison H.C."/>
            <person name="Burton P."/>
            <person name="Vavrova-Anderson J."/>
            <person name="Brown R."/>
            <person name="Browne H."/>
            <person name="Corton N."/>
            <person name="Hauser H."/>
            <person name="Gamble J."/>
            <person name="Gilderthorp R."/>
            <person name="Marcello L."/>
            <person name="McQuillan J."/>
            <person name="Otto T.D."/>
            <person name="Quail M.A."/>
            <person name="Sanders M.J."/>
            <person name="van Tonder A."/>
            <person name="Ginger M.L."/>
            <person name="Field M.C."/>
            <person name="Barry J.D."/>
            <person name="Hertz-Fowler C."/>
            <person name="Berriman M."/>
        </authorList>
    </citation>
    <scope>NUCLEOTIDE SEQUENCE</scope>
    <source>
        <strain evidence="2">Y486</strain>
    </source>
</reference>
<evidence type="ECO:0000313" key="2">
    <source>
        <dbReference type="EMBL" id="CCC49927.1"/>
    </source>
</evidence>
<dbReference type="AlphaFoldDB" id="G0U1H1"/>
<protein>
    <submittedName>
        <fullName evidence="2">Uncharacterized protein</fullName>
    </submittedName>
</protein>
<proteinExistence type="predicted"/>
<name>G0U1H1_TRYVY</name>
<sequence>MLLFLFEELREACYCHRCGAGFTARTAARPQDVDKRVSIFLPPLMLTLKVLKRPRASLFCFLFVGSRLSCYLFACPTEILFIDALHCLFHLLLLLFSLFSQCVDSMGDKHALNDKPRFSTSGRLHARRFRLRRQLNGASGQRTSHMSAMRRKSHRFHVRRPERKKGTIPAAFVSPFQATRSQCGQHSASVVRTNVTGPSQQQILFYSSVQRRGGAFTTTAQETKAQLARTGVLPNSTAFRKRARSAAEAQSGKPQSMYERFATMQSEKAEADLRQARELVKKTGGNRFCDDCDSESDAE</sequence>
<feature type="region of interest" description="Disordered" evidence="1">
    <location>
        <begin position="140"/>
        <end position="161"/>
    </location>
</feature>
<feature type="region of interest" description="Disordered" evidence="1">
    <location>
        <begin position="245"/>
        <end position="270"/>
    </location>
</feature>
<accession>G0U1H1</accession>
<evidence type="ECO:0000256" key="1">
    <source>
        <dbReference type="SAM" id="MobiDB-lite"/>
    </source>
</evidence>
<feature type="compositionally biased region" description="Basic residues" evidence="1">
    <location>
        <begin position="148"/>
        <end position="161"/>
    </location>
</feature>